<dbReference type="Gene3D" id="3.30.420.10">
    <property type="entry name" value="Ribonuclease H-like superfamily/Ribonuclease H"/>
    <property type="match status" value="1"/>
</dbReference>
<gene>
    <name evidence="1" type="primary">NCL1_51885</name>
    <name evidence="1" type="ORF">TNCV_3689151</name>
</gene>
<dbReference type="AlphaFoldDB" id="A0A8X6SWR2"/>
<evidence type="ECO:0000313" key="2">
    <source>
        <dbReference type="Proteomes" id="UP000887159"/>
    </source>
</evidence>
<dbReference type="EMBL" id="BMAU01021342">
    <property type="protein sequence ID" value="GFY16857.1"/>
    <property type="molecule type" value="Genomic_DNA"/>
</dbReference>
<organism evidence="1 2">
    <name type="scientific">Trichonephila clavipes</name>
    <name type="common">Golden silk orbweaver</name>
    <name type="synonym">Nephila clavipes</name>
    <dbReference type="NCBI Taxonomy" id="2585209"/>
    <lineage>
        <taxon>Eukaryota</taxon>
        <taxon>Metazoa</taxon>
        <taxon>Ecdysozoa</taxon>
        <taxon>Arthropoda</taxon>
        <taxon>Chelicerata</taxon>
        <taxon>Arachnida</taxon>
        <taxon>Araneae</taxon>
        <taxon>Araneomorphae</taxon>
        <taxon>Entelegynae</taxon>
        <taxon>Araneoidea</taxon>
        <taxon>Nephilidae</taxon>
        <taxon>Trichonephila</taxon>
    </lineage>
</organism>
<proteinExistence type="predicted"/>
<name>A0A8X6SWR2_TRICX</name>
<reference evidence="1" key="1">
    <citation type="submission" date="2020-08" db="EMBL/GenBank/DDBJ databases">
        <title>Multicomponent nature underlies the extraordinary mechanical properties of spider dragline silk.</title>
        <authorList>
            <person name="Kono N."/>
            <person name="Nakamura H."/>
            <person name="Mori M."/>
            <person name="Yoshida Y."/>
            <person name="Ohtoshi R."/>
            <person name="Malay A.D."/>
            <person name="Moran D.A.P."/>
            <person name="Tomita M."/>
            <person name="Numata K."/>
            <person name="Arakawa K."/>
        </authorList>
    </citation>
    <scope>NUCLEOTIDE SEQUENCE</scope>
</reference>
<dbReference type="GO" id="GO:0003676">
    <property type="term" value="F:nucleic acid binding"/>
    <property type="evidence" value="ECO:0007669"/>
    <property type="project" value="InterPro"/>
</dbReference>
<comment type="caution">
    <text evidence="1">The sequence shown here is derived from an EMBL/GenBank/DDBJ whole genome shotgun (WGS) entry which is preliminary data.</text>
</comment>
<protein>
    <submittedName>
        <fullName evidence="1">Uncharacterized protein</fullName>
    </submittedName>
</protein>
<evidence type="ECO:0000313" key="1">
    <source>
        <dbReference type="EMBL" id="GFY16857.1"/>
    </source>
</evidence>
<dbReference type="InterPro" id="IPR036397">
    <property type="entry name" value="RNaseH_sf"/>
</dbReference>
<sequence length="132" mass="15296">MWPLEDAVKNGWTMADFSIIMVAVDLGQQQIGRTNCLSDQLSQHLIHRYQPSEWCLILSGWNHADWRRIVFSDESHFQMCPYNHRRSVWRSPGQCADPTFTVARHTDPQPGVMVWGAFSFNSWIPLDPFGHP</sequence>
<keyword evidence="2" id="KW-1185">Reference proteome</keyword>
<accession>A0A8X6SWR2</accession>
<dbReference type="Proteomes" id="UP000887159">
    <property type="component" value="Unassembled WGS sequence"/>
</dbReference>